<dbReference type="RefSeq" id="WP_107581762.1">
    <property type="nucleotide sequence ID" value="NZ_JAERMS010000003.1"/>
</dbReference>
<evidence type="ECO:0000256" key="3">
    <source>
        <dbReference type="ARBA" id="ARBA00012663"/>
    </source>
</evidence>
<evidence type="ECO:0000313" key="9">
    <source>
        <dbReference type="Proteomes" id="UP000664265"/>
    </source>
</evidence>
<dbReference type="PRINTS" id="PR00738">
    <property type="entry name" value="GLHYDRLASE20"/>
</dbReference>
<comment type="similarity">
    <text evidence="2">Belongs to the glycosyl hydrolase 20 family.</text>
</comment>
<feature type="signal peptide" evidence="6">
    <location>
        <begin position="1"/>
        <end position="21"/>
    </location>
</feature>
<dbReference type="Gene3D" id="2.60.40.10">
    <property type="entry name" value="Immunoglobulins"/>
    <property type="match status" value="1"/>
</dbReference>
<evidence type="ECO:0000256" key="6">
    <source>
        <dbReference type="SAM" id="SignalP"/>
    </source>
</evidence>
<sequence length="764" mass="86049">MKTIRTFFTLCLLALGMVAAAQQPAIIPVPSSVSWASGTYTLPSGQITIGCSSAQLHPAADYLAAMLARPTGCQVKVKNNGKGRIRLSMTGQGAAGGYRLRVDAQGVAITGNDYRGVINGIATLRQLFPDDIESRQAVDVRRWTLPYVNITDQPRFEWRGMELDCSRHFFSVDEVKELLDVLALYKIDKFHWHLTDDQGWRIEIKKYPLLTQRGGWRTFNNQDSVCMRRAVAEDNPDFNLPADKIRTNGQGQQEYGGFYTQAQVRDIVAYAKIRGIDVIPEIDMPGHSLAAIANYDGLSCFPQTGWGTVFTTPMCPGKDKMLQFCKDVWSEVFDLFPYEYVHIGGDEVDMKNWKQCPDCQKRMESHRLKTESQLQSWFNHEMERFFNQHGRTMIGWDEIIEGGLGATSTVMWWRTWAPNAMKQTTSHGNKFICTPNVPFYLDYDEGGKSLINLYAFNPQPDNLTTTEKALILGVQGNLWTEWVPSRNRMMYMAFPRMLAVAELGWGKPANAKFEDFNCRLIKHYTRLQKLGVTYRLPDLTGFHTTNVFTGDRGTVSVNCQDPQAVIRYTTDGTLPNEHSKRYTGPFEIDRNTDFIFRSFATDGRKDAFVKVSYRKETPSEAIEVADLSEGLSAEWHEYTGADCAGIEAAPVNGCYTVNGVMIPDSVKGNIGLIITGYIQVPEDGIYTFALLSDDGSTLKIDHQMVVDNDGEHSPREIIGQHAMKAGLHPIEVKFFDHNGGQLRLHVYNAQGKEVQVKYWGTPQL</sequence>
<dbReference type="PROSITE" id="PS51820">
    <property type="entry name" value="PA14"/>
    <property type="match status" value="1"/>
</dbReference>
<dbReference type="Gene3D" id="3.30.379.10">
    <property type="entry name" value="Chitobiase/beta-hexosaminidase domain 2-like"/>
    <property type="match status" value="1"/>
</dbReference>
<dbReference type="SUPFAM" id="SSF55545">
    <property type="entry name" value="beta-N-acetylhexosaminidase-like domain"/>
    <property type="match status" value="1"/>
</dbReference>
<evidence type="ECO:0000313" key="8">
    <source>
        <dbReference type="EMBL" id="MBO1362534.1"/>
    </source>
</evidence>
<protein>
    <recommendedName>
        <fullName evidence="3">beta-N-acetylhexosaminidase</fullName>
        <ecNumber evidence="3">3.2.1.52</ecNumber>
    </recommendedName>
</protein>
<dbReference type="InterPro" id="IPR013783">
    <property type="entry name" value="Ig-like_fold"/>
</dbReference>
<keyword evidence="5" id="KW-0326">Glycosidase</keyword>
<dbReference type="Gene3D" id="3.20.20.80">
    <property type="entry name" value="Glycosidases"/>
    <property type="match status" value="1"/>
</dbReference>
<dbReference type="Pfam" id="PF07691">
    <property type="entry name" value="PA14"/>
    <property type="match status" value="1"/>
</dbReference>
<evidence type="ECO:0000256" key="1">
    <source>
        <dbReference type="ARBA" id="ARBA00001231"/>
    </source>
</evidence>
<accession>A0ABS3M312</accession>
<comment type="catalytic activity">
    <reaction evidence="1">
        <text>Hydrolysis of terminal non-reducing N-acetyl-D-hexosamine residues in N-acetyl-beta-D-hexosaminides.</text>
        <dbReference type="EC" id="3.2.1.52"/>
    </reaction>
</comment>
<dbReference type="Pfam" id="PF13290">
    <property type="entry name" value="CHB_HEX_C_1"/>
    <property type="match status" value="1"/>
</dbReference>
<evidence type="ECO:0000259" key="7">
    <source>
        <dbReference type="PROSITE" id="PS51820"/>
    </source>
</evidence>
<dbReference type="Pfam" id="PF02838">
    <property type="entry name" value="Glyco_hydro_20b"/>
    <property type="match status" value="1"/>
</dbReference>
<organism evidence="8 9">
    <name type="scientific">Prevotella illustrans</name>
    <dbReference type="NCBI Taxonomy" id="2800387"/>
    <lineage>
        <taxon>Bacteria</taxon>
        <taxon>Pseudomonadati</taxon>
        <taxon>Bacteroidota</taxon>
        <taxon>Bacteroidia</taxon>
        <taxon>Bacteroidales</taxon>
        <taxon>Prevotellaceae</taxon>
        <taxon>Prevotella</taxon>
    </lineage>
</organism>
<evidence type="ECO:0000256" key="5">
    <source>
        <dbReference type="ARBA" id="ARBA00023295"/>
    </source>
</evidence>
<dbReference type="InterPro" id="IPR037524">
    <property type="entry name" value="PA14/GLEYA"/>
</dbReference>
<dbReference type="PANTHER" id="PTHR22600">
    <property type="entry name" value="BETA-HEXOSAMINIDASE"/>
    <property type="match status" value="1"/>
</dbReference>
<dbReference type="SUPFAM" id="SSF56988">
    <property type="entry name" value="Anthrax protective antigen"/>
    <property type="match status" value="1"/>
</dbReference>
<dbReference type="SUPFAM" id="SSF51445">
    <property type="entry name" value="(Trans)glycosidases"/>
    <property type="match status" value="1"/>
</dbReference>
<dbReference type="CDD" id="cd06563">
    <property type="entry name" value="GH20_chitobiase-like"/>
    <property type="match status" value="1"/>
</dbReference>
<evidence type="ECO:0000256" key="2">
    <source>
        <dbReference type="ARBA" id="ARBA00006285"/>
    </source>
</evidence>
<keyword evidence="9" id="KW-1185">Reference proteome</keyword>
<keyword evidence="4" id="KW-0378">Hydrolase</keyword>
<keyword evidence="6" id="KW-0732">Signal</keyword>
<dbReference type="PANTHER" id="PTHR22600:SF57">
    <property type="entry name" value="BETA-N-ACETYLHEXOSAMINIDASE"/>
    <property type="match status" value="1"/>
</dbReference>
<dbReference type="InterPro" id="IPR059177">
    <property type="entry name" value="GH29D-like_dom"/>
</dbReference>
<dbReference type="SMART" id="SM00758">
    <property type="entry name" value="PA14"/>
    <property type="match status" value="1"/>
</dbReference>
<dbReference type="EMBL" id="JAERMS010000003">
    <property type="protein sequence ID" value="MBO1362534.1"/>
    <property type="molecule type" value="Genomic_DNA"/>
</dbReference>
<dbReference type="InterPro" id="IPR015882">
    <property type="entry name" value="HEX_bac_N"/>
</dbReference>
<feature type="domain" description="PA14" evidence="7">
    <location>
        <begin position="626"/>
        <end position="760"/>
    </location>
</feature>
<comment type="caution">
    <text evidence="8">The sequence shown here is derived from an EMBL/GenBank/DDBJ whole genome shotgun (WGS) entry which is preliminary data.</text>
</comment>
<dbReference type="InterPro" id="IPR017853">
    <property type="entry name" value="GH"/>
</dbReference>
<gene>
    <name evidence="8" type="ORF">JHU38_01820</name>
</gene>
<dbReference type="Pfam" id="PF00728">
    <property type="entry name" value="Glyco_hydro_20"/>
    <property type="match status" value="1"/>
</dbReference>
<dbReference type="InterPro" id="IPR015883">
    <property type="entry name" value="Glyco_hydro_20_cat"/>
</dbReference>
<dbReference type="Proteomes" id="UP000664265">
    <property type="component" value="Unassembled WGS sequence"/>
</dbReference>
<dbReference type="InterPro" id="IPR029018">
    <property type="entry name" value="Hex-like_dom2"/>
</dbReference>
<dbReference type="InterPro" id="IPR011658">
    <property type="entry name" value="PA14_dom"/>
</dbReference>
<proteinExistence type="inferred from homology"/>
<feature type="chain" id="PRO_5047056940" description="beta-N-acetylhexosaminidase" evidence="6">
    <location>
        <begin position="22"/>
        <end position="764"/>
    </location>
</feature>
<dbReference type="Gene3D" id="3.90.182.10">
    <property type="entry name" value="Toxin - Anthrax Protective Antigen,domain 1"/>
    <property type="match status" value="1"/>
</dbReference>
<name>A0ABS3M312_9BACT</name>
<dbReference type="EC" id="3.2.1.52" evidence="3"/>
<dbReference type="InterPro" id="IPR025705">
    <property type="entry name" value="Beta_hexosaminidase_sua/sub"/>
</dbReference>
<evidence type="ECO:0000256" key="4">
    <source>
        <dbReference type="ARBA" id="ARBA00022801"/>
    </source>
</evidence>
<reference evidence="8 9" key="1">
    <citation type="submission" date="2021-01" db="EMBL/GenBank/DDBJ databases">
        <title>Prevotella A2931 sp. nov.</title>
        <authorList>
            <person name="Buhl M."/>
            <person name="Oberhettinger P."/>
        </authorList>
    </citation>
    <scope>NUCLEOTIDE SEQUENCE [LARGE SCALE GENOMIC DNA]</scope>
    <source>
        <strain evidence="8 9">A2931</strain>
    </source>
</reference>